<dbReference type="PROSITE" id="PS51186">
    <property type="entry name" value="GNAT"/>
    <property type="match status" value="1"/>
</dbReference>
<dbReference type="InterPro" id="IPR050680">
    <property type="entry name" value="YpeA/RimI_acetyltransf"/>
</dbReference>
<evidence type="ECO:0000313" key="4">
    <source>
        <dbReference type="EMBL" id="CAD9683644.1"/>
    </source>
</evidence>
<dbReference type="AlphaFoldDB" id="A0A7S2RXU2"/>
<dbReference type="Pfam" id="PF00583">
    <property type="entry name" value="Acetyltransf_1"/>
    <property type="match status" value="1"/>
</dbReference>
<evidence type="ECO:0000256" key="1">
    <source>
        <dbReference type="ARBA" id="ARBA00022679"/>
    </source>
</evidence>
<evidence type="ECO:0000256" key="2">
    <source>
        <dbReference type="ARBA" id="ARBA00023315"/>
    </source>
</evidence>
<dbReference type="PANTHER" id="PTHR43420:SF44">
    <property type="entry name" value="ACETYLTRANSFERASE YPEA"/>
    <property type="match status" value="1"/>
</dbReference>
<organism evidence="4">
    <name type="scientific">Mucochytrium quahogii</name>
    <dbReference type="NCBI Taxonomy" id="96639"/>
    <lineage>
        <taxon>Eukaryota</taxon>
        <taxon>Sar</taxon>
        <taxon>Stramenopiles</taxon>
        <taxon>Bigyra</taxon>
        <taxon>Labyrinthulomycetes</taxon>
        <taxon>Thraustochytrida</taxon>
        <taxon>Thraustochytriidae</taxon>
        <taxon>Mucochytrium</taxon>
    </lineage>
</organism>
<proteinExistence type="predicted"/>
<dbReference type="InterPro" id="IPR000182">
    <property type="entry name" value="GNAT_dom"/>
</dbReference>
<dbReference type="Gene3D" id="3.40.630.30">
    <property type="match status" value="1"/>
</dbReference>
<dbReference type="GO" id="GO:0016747">
    <property type="term" value="F:acyltransferase activity, transferring groups other than amino-acyl groups"/>
    <property type="evidence" value="ECO:0007669"/>
    <property type="project" value="InterPro"/>
</dbReference>
<keyword evidence="1" id="KW-0808">Transferase</keyword>
<evidence type="ECO:0000259" key="3">
    <source>
        <dbReference type="PROSITE" id="PS51186"/>
    </source>
</evidence>
<dbReference type="CDD" id="cd04301">
    <property type="entry name" value="NAT_SF"/>
    <property type="match status" value="1"/>
</dbReference>
<protein>
    <recommendedName>
        <fullName evidence="3">N-acetyltransferase domain-containing protein</fullName>
    </recommendedName>
</protein>
<name>A0A7S2RXU2_9STRA</name>
<sequence length="192" mass="21466">MAETVQVHEDFGFRTATEADIEAVARIKTDGFIDKATRFGSRDRAIKDGVKEMKDRTWVLPQLGLMFEKSSGLLVGACQVKLPHQEGEPSFPRWAQYICKEGEAHVEFICVGPGQRGKGVGKSLLQWSDKFARDNGCSRITLEVATNNRAQSLYLRQGYCVVKKSGCCDKVFIWCLLGIPGVFLMEKTLDQQ</sequence>
<dbReference type="SUPFAM" id="SSF55729">
    <property type="entry name" value="Acyl-CoA N-acyltransferases (Nat)"/>
    <property type="match status" value="1"/>
</dbReference>
<dbReference type="PANTHER" id="PTHR43420">
    <property type="entry name" value="ACETYLTRANSFERASE"/>
    <property type="match status" value="1"/>
</dbReference>
<feature type="domain" description="N-acetyltransferase" evidence="3">
    <location>
        <begin position="11"/>
        <end position="190"/>
    </location>
</feature>
<dbReference type="InterPro" id="IPR016181">
    <property type="entry name" value="Acyl_CoA_acyltransferase"/>
</dbReference>
<accession>A0A7S2RXU2</accession>
<dbReference type="EMBL" id="HBHK01012984">
    <property type="protein sequence ID" value="CAD9683644.1"/>
    <property type="molecule type" value="Transcribed_RNA"/>
</dbReference>
<reference evidence="4" key="1">
    <citation type="submission" date="2021-01" db="EMBL/GenBank/DDBJ databases">
        <authorList>
            <person name="Corre E."/>
            <person name="Pelletier E."/>
            <person name="Niang G."/>
            <person name="Scheremetjew M."/>
            <person name="Finn R."/>
            <person name="Kale V."/>
            <person name="Holt S."/>
            <person name="Cochrane G."/>
            <person name="Meng A."/>
            <person name="Brown T."/>
            <person name="Cohen L."/>
        </authorList>
    </citation>
    <scope>NUCLEOTIDE SEQUENCE</scope>
    <source>
        <strain evidence="4">NY070348D</strain>
    </source>
</reference>
<keyword evidence="2" id="KW-0012">Acyltransferase</keyword>
<gene>
    <name evidence="4" type="ORF">QSP1433_LOCUS8147</name>
</gene>